<evidence type="ECO:0000313" key="1">
    <source>
        <dbReference type="EMBL" id="CAQ68717.1"/>
    </source>
</evidence>
<reference evidence="1 2" key="1">
    <citation type="journal article" date="2008" name="Genome Res.">
        <title>Genome sequence of the beta-rhizobium Cupriavidus taiwanensis and comparative genomics of rhizobia.</title>
        <authorList>
            <person name="Amadou C."/>
            <person name="Pascal G."/>
            <person name="Mangenot S."/>
            <person name="Glew M."/>
            <person name="Bontemps C."/>
            <person name="Capela D."/>
            <person name="Carrere S."/>
            <person name="Cruveiller S."/>
            <person name="Dossat C."/>
            <person name="Lajus A."/>
            <person name="Marchetti M."/>
            <person name="Poinsot V."/>
            <person name="Rouy Z."/>
            <person name="Servin B."/>
            <person name="Saad M."/>
            <person name="Schenowitz C."/>
            <person name="Barbe V."/>
            <person name="Batut J."/>
            <person name="Medigue C."/>
            <person name="Masson-Boivin C."/>
        </authorList>
    </citation>
    <scope>NUCLEOTIDE SEQUENCE [LARGE SCALE GENOMIC DNA]</scope>
    <source>
        <strain evidence="2">DSM 17343 / BCRC 17206 / CCUG 44338 / CIP 107171 / LMG 19424 / R1</strain>
    </source>
</reference>
<sequence length="45" mass="4899">MASIVIIGGFLSGLASQRILEDIVAAYDRFANQRDGELKIAIKPH</sequence>
<dbReference type="KEGG" id="cti:RALTA_A0745"/>
<evidence type="ECO:0000313" key="2">
    <source>
        <dbReference type="Proteomes" id="UP000001692"/>
    </source>
</evidence>
<gene>
    <name evidence="1" type="ordered locus">RALTA_A0745</name>
</gene>
<keyword evidence="2" id="KW-1185">Reference proteome</keyword>
<dbReference type="Proteomes" id="UP000001692">
    <property type="component" value="Chromosome 1"/>
</dbReference>
<name>B3R336_CUPTR</name>
<dbReference type="GeneID" id="45498237"/>
<dbReference type="HOGENOM" id="CLU_3198769_0_0_4"/>
<protein>
    <submittedName>
        <fullName evidence="1">Uncharacterized protein</fullName>
    </submittedName>
</protein>
<proteinExistence type="predicted"/>
<dbReference type="AlphaFoldDB" id="B3R336"/>
<organism evidence="1 2">
    <name type="scientific">Cupriavidus taiwanensis (strain DSM 17343 / BCRC 17206 / CCUG 44338 / CIP 107171 / LMG 19424 / R1)</name>
    <name type="common">Ralstonia taiwanensis (strain LMG 19424)</name>
    <dbReference type="NCBI Taxonomy" id="977880"/>
    <lineage>
        <taxon>Bacteria</taxon>
        <taxon>Pseudomonadati</taxon>
        <taxon>Pseudomonadota</taxon>
        <taxon>Betaproteobacteria</taxon>
        <taxon>Burkholderiales</taxon>
        <taxon>Burkholderiaceae</taxon>
        <taxon>Cupriavidus</taxon>
    </lineage>
</organism>
<dbReference type="RefSeq" id="WP_012352054.1">
    <property type="nucleotide sequence ID" value="NC_010528.1"/>
</dbReference>
<accession>B3R336</accession>
<dbReference type="EMBL" id="CU633749">
    <property type="protein sequence ID" value="CAQ68717.1"/>
    <property type="molecule type" value="Genomic_DNA"/>
</dbReference>